<dbReference type="EMBL" id="JAPWIJ010000008">
    <property type="protein sequence ID" value="MCZ4520749.1"/>
    <property type="molecule type" value="Genomic_DNA"/>
</dbReference>
<comment type="caution">
    <text evidence="1">The sequence shown here is derived from an EMBL/GenBank/DDBJ whole genome shotgun (WGS) entry which is preliminary data.</text>
</comment>
<gene>
    <name evidence="1" type="ORF">O4220_19745</name>
</gene>
<name>A0ABT4MIE2_9NOCA</name>
<organism evidence="1 2">
    <name type="scientific">Rhodococcus ruber</name>
    <dbReference type="NCBI Taxonomy" id="1830"/>
    <lineage>
        <taxon>Bacteria</taxon>
        <taxon>Bacillati</taxon>
        <taxon>Actinomycetota</taxon>
        <taxon>Actinomycetes</taxon>
        <taxon>Mycobacteriales</taxon>
        <taxon>Nocardiaceae</taxon>
        <taxon>Rhodococcus</taxon>
    </lineage>
</organism>
<proteinExistence type="predicted"/>
<dbReference type="InterPro" id="IPR036278">
    <property type="entry name" value="Sialidase_sf"/>
</dbReference>
<dbReference type="Gene3D" id="2.130.10.10">
    <property type="entry name" value="YVTN repeat-like/Quinoprotein amine dehydrogenase"/>
    <property type="match status" value="1"/>
</dbReference>
<evidence type="ECO:0000313" key="1">
    <source>
        <dbReference type="EMBL" id="MCZ4520749.1"/>
    </source>
</evidence>
<accession>A0ABT4MIE2</accession>
<dbReference type="RefSeq" id="WP_269607175.1">
    <property type="nucleotide sequence ID" value="NZ_JAPWIJ010000008.1"/>
</dbReference>
<sequence length="450" mass="49185">MTPRVASGYRAGLRSSTNAAASADYVTDISYTEYGSAACTLGVASDDTVFLAPAVTVDGIGVLRSSDFGKSWRASVPEGMQKGERRPYLYFDDVDDRLFLHAGRFGAAPQHLFRTGFVLGVSDDRGETWRIRKVASKARMNAKIFAGPRNSSSGRVTYLSAPTPFALRVRPLINVTRQVIWRSYDGGVKWEVAGGFDIDPKNIPGLPSREYVTFGKGVVGPDGTVYIGGRYGRRFAVAVSHDEGLTWDVRMVPGSALARYHNPLHFLLLGSRYRLPESTAVDDEGNVYVVWPDRDGVLHAAWSFDGTVTWSRPVVVSAPGVRDARLGAITATGSGRVGIAYYGRERGRAFHGFIAQCRDFRTGRPVFVGGKYNEPDAPLLPHGFCGGVKDFAFGRSLDDIVRVHFAPNGDLVTGAVMRMRGRNRQRPWAARSERTEMQAVLGRLGRVIGV</sequence>
<evidence type="ECO:0000313" key="2">
    <source>
        <dbReference type="Proteomes" id="UP001081071"/>
    </source>
</evidence>
<reference evidence="1" key="1">
    <citation type="submission" date="2022-12" db="EMBL/GenBank/DDBJ databases">
        <authorList>
            <person name="Krivoruchko A.V."/>
            <person name="Elkin A."/>
        </authorList>
    </citation>
    <scope>NUCLEOTIDE SEQUENCE</scope>
    <source>
        <strain evidence="1">IEGM 1391</strain>
    </source>
</reference>
<dbReference type="InterPro" id="IPR015943">
    <property type="entry name" value="WD40/YVTN_repeat-like_dom_sf"/>
</dbReference>
<protein>
    <submittedName>
        <fullName evidence="1">Sialidase family protein</fullName>
    </submittedName>
</protein>
<keyword evidence="2" id="KW-1185">Reference proteome</keyword>
<dbReference type="Proteomes" id="UP001081071">
    <property type="component" value="Unassembled WGS sequence"/>
</dbReference>
<dbReference type="CDD" id="cd15482">
    <property type="entry name" value="Sialidase_non-viral"/>
    <property type="match status" value="1"/>
</dbReference>
<dbReference type="SUPFAM" id="SSF50939">
    <property type="entry name" value="Sialidases"/>
    <property type="match status" value="1"/>
</dbReference>